<feature type="domain" description="Bet v I/Major latex protein" evidence="1">
    <location>
        <begin position="16"/>
        <end position="173"/>
    </location>
</feature>
<proteinExistence type="predicted"/>
<dbReference type="OMA" id="KCIVYEA"/>
<keyword evidence="3" id="KW-1185">Reference proteome</keyword>
<dbReference type="InterPro" id="IPR000916">
    <property type="entry name" value="Bet_v_I/MLP"/>
</dbReference>
<gene>
    <name evidence="2" type="ORF">C5167_005519</name>
</gene>
<dbReference type="InterPro" id="IPR023393">
    <property type="entry name" value="START-like_dom_sf"/>
</dbReference>
<evidence type="ECO:0000259" key="1">
    <source>
        <dbReference type="SMART" id="SM01037"/>
    </source>
</evidence>
<dbReference type="CDD" id="cd07816">
    <property type="entry name" value="Bet_v1-like"/>
    <property type="match status" value="1"/>
</dbReference>
<evidence type="ECO:0000313" key="2">
    <source>
        <dbReference type="EMBL" id="RZC58217.1"/>
    </source>
</evidence>
<reference evidence="2 3" key="1">
    <citation type="journal article" date="2018" name="Science">
        <title>The opium poppy genome and morphinan production.</title>
        <authorList>
            <person name="Guo L."/>
            <person name="Winzer T."/>
            <person name="Yang X."/>
            <person name="Li Y."/>
            <person name="Ning Z."/>
            <person name="He Z."/>
            <person name="Teodor R."/>
            <person name="Lu Y."/>
            <person name="Bowser T.A."/>
            <person name="Graham I.A."/>
            <person name="Ye K."/>
        </authorList>
    </citation>
    <scope>NUCLEOTIDE SEQUENCE [LARGE SCALE GENOMIC DNA]</scope>
    <source>
        <strain evidence="3">cv. HN1</strain>
        <tissue evidence="2">Leaves</tissue>
    </source>
</reference>
<dbReference type="GO" id="GO:0006952">
    <property type="term" value="P:defense response"/>
    <property type="evidence" value="ECO:0007669"/>
    <property type="project" value="InterPro"/>
</dbReference>
<dbReference type="Gene3D" id="3.30.530.20">
    <property type="match status" value="1"/>
</dbReference>
<dbReference type="Proteomes" id="UP000316621">
    <property type="component" value="Chromosome 4"/>
</dbReference>
<dbReference type="OrthoDB" id="1840242at2759"/>
<dbReference type="PANTHER" id="PTHR31907">
    <property type="entry name" value="MLP-LIKE PROTEIN 423"/>
    <property type="match status" value="1"/>
</dbReference>
<dbReference type="Gramene" id="RZC58217">
    <property type="protein sequence ID" value="RZC58217"/>
    <property type="gene ID" value="C5167_005519"/>
</dbReference>
<protein>
    <recommendedName>
        <fullName evidence="1">Bet v I/Major latex protein domain-containing protein</fullName>
    </recommendedName>
</protein>
<dbReference type="SUPFAM" id="SSF55961">
    <property type="entry name" value="Bet v1-like"/>
    <property type="match status" value="1"/>
</dbReference>
<evidence type="ECO:0000313" key="3">
    <source>
        <dbReference type="Proteomes" id="UP000316621"/>
    </source>
</evidence>
<name>A0A4Y7JBM9_PAPSO</name>
<dbReference type="AlphaFoldDB" id="A0A4Y7JBM9"/>
<organism evidence="2 3">
    <name type="scientific">Papaver somniferum</name>
    <name type="common">Opium poppy</name>
    <dbReference type="NCBI Taxonomy" id="3469"/>
    <lineage>
        <taxon>Eukaryota</taxon>
        <taxon>Viridiplantae</taxon>
        <taxon>Streptophyta</taxon>
        <taxon>Embryophyta</taxon>
        <taxon>Tracheophyta</taxon>
        <taxon>Spermatophyta</taxon>
        <taxon>Magnoliopsida</taxon>
        <taxon>Ranunculales</taxon>
        <taxon>Papaveraceae</taxon>
        <taxon>Papaveroideae</taxon>
        <taxon>Papaver</taxon>
    </lineage>
</organism>
<sequence length="173" mass="19479">MADQFSDAVQDVVVDHIEESHPVEVEAKCSADLFYGMFKEDMTQLTNHFPQYFKSVEILEGDGKTVGTVKLWKYALPGHPADEEFTVKETVTKVDDENRSITYSVLEGSCLLNTYKDFAVTVSVTPKEGAEDSECIVRWCFDLAKEHDGVPHPHPYMELVDFISKELGSILPN</sequence>
<dbReference type="SMART" id="SM01037">
    <property type="entry name" value="Bet_v_1"/>
    <property type="match status" value="1"/>
</dbReference>
<dbReference type="Pfam" id="PF00407">
    <property type="entry name" value="Bet_v_1"/>
    <property type="match status" value="1"/>
</dbReference>
<dbReference type="EMBL" id="CM010718">
    <property type="protein sequence ID" value="RZC58217.1"/>
    <property type="molecule type" value="Genomic_DNA"/>
</dbReference>
<accession>A0A4Y7JBM9</accession>
<dbReference type="InterPro" id="IPR051761">
    <property type="entry name" value="MLP-like_ligand-binding"/>
</dbReference>